<dbReference type="InterPro" id="IPR036425">
    <property type="entry name" value="MoaB/Mog-like_dom_sf"/>
</dbReference>
<dbReference type="InterPro" id="IPR001453">
    <property type="entry name" value="MoaB/Mog_dom"/>
</dbReference>
<organism evidence="2 3">
    <name type="scientific">Swingsia samuiensis</name>
    <dbReference type="NCBI Taxonomy" id="1293412"/>
    <lineage>
        <taxon>Bacteria</taxon>
        <taxon>Pseudomonadati</taxon>
        <taxon>Pseudomonadota</taxon>
        <taxon>Alphaproteobacteria</taxon>
        <taxon>Acetobacterales</taxon>
        <taxon>Acetobacteraceae</taxon>
        <taxon>Swingsia</taxon>
    </lineage>
</organism>
<dbReference type="Gene3D" id="3.40.980.10">
    <property type="entry name" value="MoaB/Mog-like domain"/>
    <property type="match status" value="1"/>
</dbReference>
<reference evidence="2 3" key="1">
    <citation type="submission" date="2019-03" db="EMBL/GenBank/DDBJ databases">
        <title>The complete genome sequence of Swingsia samuiensis NBRC107927(T).</title>
        <authorList>
            <person name="Chua K.-O."/>
            <person name="Chan K.-G."/>
            <person name="See-Too W.-S."/>
        </authorList>
    </citation>
    <scope>NUCLEOTIDE SEQUENCE [LARGE SCALE GENOMIC DNA]</scope>
    <source>
        <strain evidence="2 3">AH83</strain>
    </source>
</reference>
<dbReference type="OrthoDB" id="9801454at2"/>
<gene>
    <name evidence="2" type="ORF">E3D00_07975</name>
</gene>
<dbReference type="InterPro" id="IPR056596">
    <property type="entry name" value="FLAD1_M"/>
</dbReference>
<dbReference type="SUPFAM" id="SSF53218">
    <property type="entry name" value="Molybdenum cofactor biosynthesis proteins"/>
    <property type="match status" value="1"/>
</dbReference>
<dbReference type="PANTHER" id="PTHR13939:SF0">
    <property type="entry name" value="NMN AMIDOHYDROLASE-LIKE PROTEIN YFAY"/>
    <property type="match status" value="1"/>
</dbReference>
<feature type="domain" description="MoaB/Mog" evidence="1">
    <location>
        <begin position="7"/>
        <end position="167"/>
    </location>
</feature>
<evidence type="ECO:0000313" key="2">
    <source>
        <dbReference type="EMBL" id="QDH17506.1"/>
    </source>
</evidence>
<dbReference type="KEGG" id="ssam:E3D00_07975"/>
<dbReference type="Pfam" id="PF24102">
    <property type="entry name" value="FLAD1_M"/>
    <property type="match status" value="1"/>
</dbReference>
<dbReference type="EMBL" id="CP038141">
    <property type="protein sequence ID" value="QDH17506.1"/>
    <property type="molecule type" value="Genomic_DNA"/>
</dbReference>
<dbReference type="PANTHER" id="PTHR13939">
    <property type="entry name" value="NICOTINAMIDE-NUCLEOTIDE AMIDOHYDROLASE PNCC"/>
    <property type="match status" value="1"/>
</dbReference>
<dbReference type="RefSeq" id="WP_141461518.1">
    <property type="nucleotide sequence ID" value="NZ_CP038141.1"/>
</dbReference>
<dbReference type="Pfam" id="PF00994">
    <property type="entry name" value="MoCF_biosynth"/>
    <property type="match status" value="1"/>
</dbReference>
<evidence type="ECO:0000313" key="3">
    <source>
        <dbReference type="Proteomes" id="UP000316313"/>
    </source>
</evidence>
<dbReference type="AlphaFoldDB" id="A0A4Y6UM82"/>
<sequence>MSQKNACFLVIGNEVLSGRTKDANTQVLAKALNERGIRLLEVRVIPDIEDHIIRTVRECKASFDIVFTSGGIGPTHDDITTQCIAKAMGVPLILDEPSSKALEEHLGKERFNKACQKMAYLPQGATPIENKVSIAPGFSIENVHVMAGVPSIFAYMVSWLVPQLEAGVPLSSKSWHAPGLKEGQFADDLEALQHQFPSIDIGSYPYQLPDGVKGVALVAKGYDAQVVNDAAHTLHDLIVAYGQKPISGDPV</sequence>
<protein>
    <submittedName>
        <fullName evidence="2">Competence/damage-inducible protein A</fullName>
    </submittedName>
</protein>
<name>A0A4Y6UM82_9PROT</name>
<dbReference type="SMART" id="SM00852">
    <property type="entry name" value="MoCF_biosynth"/>
    <property type="match status" value="1"/>
</dbReference>
<dbReference type="CDD" id="cd00885">
    <property type="entry name" value="cinA"/>
    <property type="match status" value="1"/>
</dbReference>
<accession>A0A4Y6UM82</accession>
<dbReference type="InterPro" id="IPR050101">
    <property type="entry name" value="CinA"/>
</dbReference>
<proteinExistence type="predicted"/>
<keyword evidence="3" id="KW-1185">Reference proteome</keyword>
<dbReference type="Proteomes" id="UP000316313">
    <property type="component" value="Chromosome"/>
</dbReference>
<evidence type="ECO:0000259" key="1">
    <source>
        <dbReference type="SMART" id="SM00852"/>
    </source>
</evidence>